<evidence type="ECO:0000313" key="1">
    <source>
        <dbReference type="EMBL" id="WVZ61096.1"/>
    </source>
</evidence>
<name>A0AAQ3SUV4_PASNO</name>
<organism evidence="1 2">
    <name type="scientific">Paspalum notatum var. saurae</name>
    <dbReference type="NCBI Taxonomy" id="547442"/>
    <lineage>
        <taxon>Eukaryota</taxon>
        <taxon>Viridiplantae</taxon>
        <taxon>Streptophyta</taxon>
        <taxon>Embryophyta</taxon>
        <taxon>Tracheophyta</taxon>
        <taxon>Spermatophyta</taxon>
        <taxon>Magnoliopsida</taxon>
        <taxon>Liliopsida</taxon>
        <taxon>Poales</taxon>
        <taxon>Poaceae</taxon>
        <taxon>PACMAD clade</taxon>
        <taxon>Panicoideae</taxon>
        <taxon>Andropogonodae</taxon>
        <taxon>Paspaleae</taxon>
        <taxon>Paspalinae</taxon>
        <taxon>Paspalum</taxon>
    </lineage>
</organism>
<dbReference type="EMBL" id="CP144746">
    <property type="protein sequence ID" value="WVZ61096.1"/>
    <property type="molecule type" value="Genomic_DNA"/>
</dbReference>
<reference evidence="1 2" key="1">
    <citation type="submission" date="2024-02" db="EMBL/GenBank/DDBJ databases">
        <title>High-quality chromosome-scale genome assembly of Pensacola bahiagrass (Paspalum notatum Flugge var. saurae).</title>
        <authorList>
            <person name="Vega J.M."/>
            <person name="Podio M."/>
            <person name="Orjuela J."/>
            <person name="Siena L.A."/>
            <person name="Pessino S.C."/>
            <person name="Combes M.C."/>
            <person name="Mariac C."/>
            <person name="Albertini E."/>
            <person name="Pupilli F."/>
            <person name="Ortiz J.P.A."/>
            <person name="Leblanc O."/>
        </authorList>
    </citation>
    <scope>NUCLEOTIDE SEQUENCE [LARGE SCALE GENOMIC DNA]</scope>
    <source>
        <strain evidence="1">R1</strain>
        <tissue evidence="1">Leaf</tissue>
    </source>
</reference>
<proteinExistence type="predicted"/>
<gene>
    <name evidence="1" type="ORF">U9M48_011020</name>
</gene>
<sequence length="121" mass="13096">MRDCWLAASEPRACAMRPRVTSSAFKAQPRTAADQASLAVGYSGCPVQFPAPESTFQLQTQAVSNKSSRAVEGWIRIPPSPLLMRAKLQPNAPTSSYCAGIQLFFSHTSVGTRQCKFGLFA</sequence>
<keyword evidence="2" id="KW-1185">Reference proteome</keyword>
<protein>
    <submittedName>
        <fullName evidence="1">Uncharacterized protein</fullName>
    </submittedName>
</protein>
<accession>A0AAQ3SUV4</accession>
<dbReference type="AlphaFoldDB" id="A0AAQ3SUV4"/>
<dbReference type="Proteomes" id="UP001341281">
    <property type="component" value="Chromosome 02"/>
</dbReference>
<evidence type="ECO:0000313" key="2">
    <source>
        <dbReference type="Proteomes" id="UP001341281"/>
    </source>
</evidence>